<dbReference type="EMBL" id="JAINUF010000018">
    <property type="protein sequence ID" value="KAJ8337575.1"/>
    <property type="molecule type" value="Genomic_DNA"/>
</dbReference>
<proteinExistence type="predicted"/>
<evidence type="ECO:0000313" key="3">
    <source>
        <dbReference type="Proteomes" id="UP001152622"/>
    </source>
</evidence>
<feature type="compositionally biased region" description="Basic and acidic residues" evidence="1">
    <location>
        <begin position="28"/>
        <end position="53"/>
    </location>
</feature>
<reference evidence="2" key="1">
    <citation type="journal article" date="2023" name="Science">
        <title>Genome structures resolve the early diversification of teleost fishes.</title>
        <authorList>
            <person name="Parey E."/>
            <person name="Louis A."/>
            <person name="Montfort J."/>
            <person name="Bouchez O."/>
            <person name="Roques C."/>
            <person name="Iampietro C."/>
            <person name="Lluch J."/>
            <person name="Castinel A."/>
            <person name="Donnadieu C."/>
            <person name="Desvignes T."/>
            <person name="Floi Bucao C."/>
            <person name="Jouanno E."/>
            <person name="Wen M."/>
            <person name="Mejri S."/>
            <person name="Dirks R."/>
            <person name="Jansen H."/>
            <person name="Henkel C."/>
            <person name="Chen W.J."/>
            <person name="Zahm M."/>
            <person name="Cabau C."/>
            <person name="Klopp C."/>
            <person name="Thompson A.W."/>
            <person name="Robinson-Rechavi M."/>
            <person name="Braasch I."/>
            <person name="Lecointre G."/>
            <person name="Bobe J."/>
            <person name="Postlethwait J.H."/>
            <person name="Berthelot C."/>
            <person name="Roest Crollius H."/>
            <person name="Guiguen Y."/>
        </authorList>
    </citation>
    <scope>NUCLEOTIDE SEQUENCE</scope>
    <source>
        <strain evidence="2">WJC10195</strain>
    </source>
</reference>
<sequence length="91" mass="9921">MAEEAEGLNSPPRPLCGPGKEAASLQRSSREREEGERPVPDERTSERTSERASAHPPADGENALHRLFHAILRSLLSSAPPPVASWVSRRS</sequence>
<dbReference type="Proteomes" id="UP001152622">
    <property type="component" value="Chromosome 18"/>
</dbReference>
<evidence type="ECO:0000313" key="2">
    <source>
        <dbReference type="EMBL" id="KAJ8337575.1"/>
    </source>
</evidence>
<organism evidence="2 3">
    <name type="scientific">Synaphobranchus kaupii</name>
    <name type="common">Kaup's arrowtooth eel</name>
    <dbReference type="NCBI Taxonomy" id="118154"/>
    <lineage>
        <taxon>Eukaryota</taxon>
        <taxon>Metazoa</taxon>
        <taxon>Chordata</taxon>
        <taxon>Craniata</taxon>
        <taxon>Vertebrata</taxon>
        <taxon>Euteleostomi</taxon>
        <taxon>Actinopterygii</taxon>
        <taxon>Neopterygii</taxon>
        <taxon>Teleostei</taxon>
        <taxon>Anguilliformes</taxon>
        <taxon>Synaphobranchidae</taxon>
        <taxon>Synaphobranchus</taxon>
    </lineage>
</organism>
<accession>A0A9Q1IEG5</accession>
<keyword evidence="3" id="KW-1185">Reference proteome</keyword>
<protein>
    <submittedName>
        <fullName evidence="2">Uncharacterized protein</fullName>
    </submittedName>
</protein>
<gene>
    <name evidence="2" type="ORF">SKAU_G00365410</name>
</gene>
<comment type="caution">
    <text evidence="2">The sequence shown here is derived from an EMBL/GenBank/DDBJ whole genome shotgun (WGS) entry which is preliminary data.</text>
</comment>
<name>A0A9Q1IEG5_SYNKA</name>
<feature type="region of interest" description="Disordered" evidence="1">
    <location>
        <begin position="1"/>
        <end position="62"/>
    </location>
</feature>
<dbReference type="AlphaFoldDB" id="A0A9Q1IEG5"/>
<evidence type="ECO:0000256" key="1">
    <source>
        <dbReference type="SAM" id="MobiDB-lite"/>
    </source>
</evidence>